<reference evidence="2" key="1">
    <citation type="journal article" date="2008" name="Nat. Genet.">
        <title>The Pristionchus pacificus genome provides a unique perspective on nematode lifestyle and parasitism.</title>
        <authorList>
            <person name="Dieterich C."/>
            <person name="Clifton S.W."/>
            <person name="Schuster L.N."/>
            <person name="Chinwalla A."/>
            <person name="Delehaunty K."/>
            <person name="Dinkelacker I."/>
            <person name="Fulton L."/>
            <person name="Fulton R."/>
            <person name="Godfrey J."/>
            <person name="Minx P."/>
            <person name="Mitreva M."/>
            <person name="Roeseler W."/>
            <person name="Tian H."/>
            <person name="Witte H."/>
            <person name="Yang S.P."/>
            <person name="Wilson R.K."/>
            <person name="Sommer R.J."/>
        </authorList>
    </citation>
    <scope>NUCLEOTIDE SEQUENCE [LARGE SCALE GENOMIC DNA]</scope>
    <source>
        <strain evidence="2">PS312</strain>
    </source>
</reference>
<proteinExistence type="predicted"/>
<organism evidence="1 2">
    <name type="scientific">Pristionchus pacificus</name>
    <name type="common">Parasitic nematode worm</name>
    <dbReference type="NCBI Taxonomy" id="54126"/>
    <lineage>
        <taxon>Eukaryota</taxon>
        <taxon>Metazoa</taxon>
        <taxon>Ecdysozoa</taxon>
        <taxon>Nematoda</taxon>
        <taxon>Chromadorea</taxon>
        <taxon>Rhabditida</taxon>
        <taxon>Rhabditina</taxon>
        <taxon>Diplogasteromorpha</taxon>
        <taxon>Diplogasteroidea</taxon>
        <taxon>Neodiplogasteridae</taxon>
        <taxon>Pristionchus</taxon>
    </lineage>
</organism>
<evidence type="ECO:0000313" key="2">
    <source>
        <dbReference type="Proteomes" id="UP000005239"/>
    </source>
</evidence>
<accession>A0A8R1YUC6</accession>
<gene>
    <name evidence="1" type="primary">WBGene00274975</name>
</gene>
<reference evidence="1" key="2">
    <citation type="submission" date="2022-06" db="UniProtKB">
        <authorList>
            <consortium name="EnsemblMetazoa"/>
        </authorList>
    </citation>
    <scope>IDENTIFICATION</scope>
    <source>
        <strain evidence="1">PS312</strain>
    </source>
</reference>
<keyword evidence="2" id="KW-1185">Reference proteome</keyword>
<name>A0A2A6CXL7_PRIPA</name>
<dbReference type="Proteomes" id="UP000005239">
    <property type="component" value="Unassembled WGS sequence"/>
</dbReference>
<dbReference type="EnsemblMetazoa" id="PPA36606.1">
    <property type="protein sequence ID" value="PPA36606.1"/>
    <property type="gene ID" value="WBGene00274975"/>
</dbReference>
<sequence>MAFEILRTLSNVKVDKLDFIGIPIHQSKNIRALIERHNVFHVGLDLRDDFLTRQEICSILIDIADSNVSMHLSARSDAVTDRDWIAFAQQLISEKGASAVSMFIKYKMDLESTVIGVLSPCAQFMRMFDGYV</sequence>
<evidence type="ECO:0000313" key="1">
    <source>
        <dbReference type="EnsemblMetazoa" id="PPA36606.1"/>
    </source>
</evidence>
<accession>A0A2A6CXL7</accession>
<protein>
    <submittedName>
        <fullName evidence="1">Uncharacterized protein</fullName>
    </submittedName>
</protein>
<dbReference type="AlphaFoldDB" id="A0A2A6CXL7"/>